<keyword evidence="4" id="KW-1185">Reference proteome</keyword>
<dbReference type="InterPro" id="IPR002225">
    <property type="entry name" value="3Beta_OHSteriod_DH/Estase"/>
</dbReference>
<evidence type="ECO:0000313" key="4">
    <source>
        <dbReference type="Proteomes" id="UP000479710"/>
    </source>
</evidence>
<organism evidence="3 4">
    <name type="scientific">Oryza meyeriana var. granulata</name>
    <dbReference type="NCBI Taxonomy" id="110450"/>
    <lineage>
        <taxon>Eukaryota</taxon>
        <taxon>Viridiplantae</taxon>
        <taxon>Streptophyta</taxon>
        <taxon>Embryophyta</taxon>
        <taxon>Tracheophyta</taxon>
        <taxon>Spermatophyta</taxon>
        <taxon>Magnoliopsida</taxon>
        <taxon>Liliopsida</taxon>
        <taxon>Poales</taxon>
        <taxon>Poaceae</taxon>
        <taxon>BOP clade</taxon>
        <taxon>Oryzoideae</taxon>
        <taxon>Oryzeae</taxon>
        <taxon>Oryzinae</taxon>
        <taxon>Oryza</taxon>
        <taxon>Oryza meyeriana</taxon>
    </lineage>
</organism>
<evidence type="ECO:0000256" key="1">
    <source>
        <dbReference type="ARBA" id="ARBA00023002"/>
    </source>
</evidence>
<dbReference type="GO" id="GO:0009809">
    <property type="term" value="P:lignin biosynthetic process"/>
    <property type="evidence" value="ECO:0007669"/>
    <property type="project" value="TreeGrafter"/>
</dbReference>
<dbReference type="Gene3D" id="3.40.50.720">
    <property type="entry name" value="NAD(P)-binding Rossmann-like Domain"/>
    <property type="match status" value="1"/>
</dbReference>
<dbReference type="PANTHER" id="PTHR10366">
    <property type="entry name" value="NAD DEPENDENT EPIMERASE/DEHYDRATASE"/>
    <property type="match status" value="1"/>
</dbReference>
<sequence>MLARASGAPDAGSTAPPVLAGVSLPPMSGTVPGPVPGARHLVPVAVEGARNVINACADTGVRRVVFTSSYGAVHMDPNRSNDTVLDESCWSNLDYCKTKVYMVICL</sequence>
<dbReference type="AlphaFoldDB" id="A0A6G1DDQ7"/>
<dbReference type="SUPFAM" id="SSF51735">
    <property type="entry name" value="NAD(P)-binding Rossmann-fold domains"/>
    <property type="match status" value="1"/>
</dbReference>
<accession>A0A6G1DDQ7</accession>
<name>A0A6G1DDQ7_9ORYZ</name>
<proteinExistence type="predicted"/>
<feature type="domain" description="3-beta hydroxysteroid dehydrogenase/isomerase" evidence="2">
    <location>
        <begin position="42"/>
        <end position="87"/>
    </location>
</feature>
<dbReference type="InterPro" id="IPR036291">
    <property type="entry name" value="NAD(P)-bd_dom_sf"/>
</dbReference>
<dbReference type="Pfam" id="PF01073">
    <property type="entry name" value="3Beta_HSD"/>
    <property type="match status" value="1"/>
</dbReference>
<evidence type="ECO:0000313" key="3">
    <source>
        <dbReference type="EMBL" id="KAF0909853.1"/>
    </source>
</evidence>
<dbReference type="Proteomes" id="UP000479710">
    <property type="component" value="Unassembled WGS sequence"/>
</dbReference>
<dbReference type="InterPro" id="IPR050425">
    <property type="entry name" value="NAD(P)_dehydrat-like"/>
</dbReference>
<dbReference type="GO" id="GO:0006694">
    <property type="term" value="P:steroid biosynthetic process"/>
    <property type="evidence" value="ECO:0007669"/>
    <property type="project" value="InterPro"/>
</dbReference>
<protein>
    <recommendedName>
        <fullName evidence="2">3-beta hydroxysteroid dehydrogenase/isomerase domain-containing protein</fullName>
    </recommendedName>
</protein>
<evidence type="ECO:0000259" key="2">
    <source>
        <dbReference type="Pfam" id="PF01073"/>
    </source>
</evidence>
<dbReference type="EMBL" id="SPHZ02000006">
    <property type="protein sequence ID" value="KAF0909853.1"/>
    <property type="molecule type" value="Genomic_DNA"/>
</dbReference>
<dbReference type="PANTHER" id="PTHR10366:SF353">
    <property type="entry name" value="CINNAMOYL-COA REDUCTASE 1"/>
    <property type="match status" value="1"/>
</dbReference>
<keyword evidence="1" id="KW-0560">Oxidoreductase</keyword>
<dbReference type="GO" id="GO:0016616">
    <property type="term" value="F:oxidoreductase activity, acting on the CH-OH group of donors, NAD or NADP as acceptor"/>
    <property type="evidence" value="ECO:0007669"/>
    <property type="project" value="InterPro"/>
</dbReference>
<gene>
    <name evidence="3" type="ORF">E2562_000166</name>
</gene>
<dbReference type="OrthoDB" id="1729731at2759"/>
<reference evidence="3 4" key="1">
    <citation type="submission" date="2019-11" db="EMBL/GenBank/DDBJ databases">
        <title>Whole genome sequence of Oryza granulata.</title>
        <authorList>
            <person name="Li W."/>
        </authorList>
    </citation>
    <scope>NUCLEOTIDE SEQUENCE [LARGE SCALE GENOMIC DNA]</scope>
    <source>
        <strain evidence="4">cv. Menghai</strain>
        <tissue evidence="3">Leaf</tissue>
    </source>
</reference>
<comment type="caution">
    <text evidence="3">The sequence shown here is derived from an EMBL/GenBank/DDBJ whole genome shotgun (WGS) entry which is preliminary data.</text>
</comment>